<dbReference type="RefSeq" id="WP_204950712.1">
    <property type="nucleotide sequence ID" value="NZ_BSFF01000003.1"/>
</dbReference>
<dbReference type="Gene3D" id="3.40.50.1820">
    <property type="entry name" value="alpha/beta hydrolase"/>
    <property type="match status" value="1"/>
</dbReference>
<dbReference type="PROSITE" id="PS51318">
    <property type="entry name" value="TAT"/>
    <property type="match status" value="1"/>
</dbReference>
<reference evidence="3" key="1">
    <citation type="journal article" date="2014" name="Int. J. Syst. Evol. Microbiol.">
        <title>Complete genome sequence of Corynebacterium casei LMG S-19264T (=DSM 44701T), isolated from a smear-ripened cheese.</title>
        <authorList>
            <consortium name="US DOE Joint Genome Institute (JGI-PGF)"/>
            <person name="Walter F."/>
            <person name="Albersmeier A."/>
            <person name="Kalinowski J."/>
            <person name="Ruckert C."/>
        </authorList>
    </citation>
    <scope>NUCLEOTIDE SEQUENCE</scope>
    <source>
        <strain evidence="3">VKM B-1606</strain>
    </source>
</reference>
<accession>A0A9W6IVR2</accession>
<reference evidence="3" key="3">
    <citation type="submission" date="2023-01" db="EMBL/GenBank/DDBJ databases">
        <authorList>
            <person name="Sun Q."/>
            <person name="Evtushenko L."/>
        </authorList>
    </citation>
    <scope>NUCLEOTIDE SEQUENCE</scope>
    <source>
        <strain evidence="3">VKM B-1606</strain>
    </source>
</reference>
<dbReference type="GO" id="GO:0008806">
    <property type="term" value="F:carboxymethylenebutenolidase activity"/>
    <property type="evidence" value="ECO:0007669"/>
    <property type="project" value="UniProtKB-EC"/>
</dbReference>
<evidence type="ECO:0000259" key="1">
    <source>
        <dbReference type="Pfam" id="PF01738"/>
    </source>
</evidence>
<dbReference type="InterPro" id="IPR002925">
    <property type="entry name" value="Dienelactn_hydro"/>
</dbReference>
<dbReference type="PANTHER" id="PTHR46623">
    <property type="entry name" value="CARBOXYMETHYLENEBUTENOLIDASE-RELATED"/>
    <property type="match status" value="1"/>
</dbReference>
<dbReference type="InterPro" id="IPR057802">
    <property type="entry name" value="YqhI_dom"/>
</dbReference>
<proteinExistence type="predicted"/>
<dbReference type="Proteomes" id="UP001143400">
    <property type="component" value="Unassembled WGS sequence"/>
</dbReference>
<feature type="domain" description="Dienelactone hydrolase" evidence="1">
    <location>
        <begin position="82"/>
        <end position="287"/>
    </location>
</feature>
<keyword evidence="4" id="KW-0378">Hydrolase</keyword>
<comment type="caution">
    <text evidence="3">The sequence shown here is derived from an EMBL/GenBank/DDBJ whole genome shotgun (WGS) entry which is preliminary data.</text>
</comment>
<dbReference type="EMBL" id="JAFBCY010000003">
    <property type="protein sequence ID" value="MBM7852303.1"/>
    <property type="molecule type" value="Genomic_DNA"/>
</dbReference>
<reference evidence="4 5" key="2">
    <citation type="submission" date="2021-01" db="EMBL/GenBank/DDBJ databases">
        <title>Genomic Encyclopedia of Type Strains, Phase IV (KMG-IV): sequencing the most valuable type-strain genomes for metagenomic binning, comparative biology and taxonomic classification.</title>
        <authorList>
            <person name="Goeker M."/>
        </authorList>
    </citation>
    <scope>NUCLEOTIDE SEQUENCE [LARGE SCALE GENOMIC DNA]</scope>
    <source>
        <strain evidence="4 5">DSM 6130</strain>
    </source>
</reference>
<dbReference type="EC" id="3.1.1.45" evidence="4"/>
<organism evidence="3 6">
    <name type="scientific">Methylopila capsulata</name>
    <dbReference type="NCBI Taxonomy" id="61654"/>
    <lineage>
        <taxon>Bacteria</taxon>
        <taxon>Pseudomonadati</taxon>
        <taxon>Pseudomonadota</taxon>
        <taxon>Alphaproteobacteria</taxon>
        <taxon>Hyphomicrobiales</taxon>
        <taxon>Methylopilaceae</taxon>
        <taxon>Methylopila</taxon>
    </lineage>
</organism>
<protein>
    <submittedName>
        <fullName evidence="3">Carboxymethylenebutenolidase</fullName>
        <ecNumber evidence="4">3.1.1.45</ecNumber>
    </submittedName>
</protein>
<dbReference type="InterPro" id="IPR029058">
    <property type="entry name" value="AB_hydrolase_fold"/>
</dbReference>
<evidence type="ECO:0000313" key="5">
    <source>
        <dbReference type="Proteomes" id="UP000758856"/>
    </source>
</evidence>
<dbReference type="Pfam" id="PF23678">
    <property type="entry name" value="YqhI"/>
    <property type="match status" value="1"/>
</dbReference>
<evidence type="ECO:0000259" key="2">
    <source>
        <dbReference type="Pfam" id="PF23678"/>
    </source>
</evidence>
<dbReference type="Proteomes" id="UP000758856">
    <property type="component" value="Unassembled WGS sequence"/>
</dbReference>
<dbReference type="InterPro" id="IPR051049">
    <property type="entry name" value="Dienelactone_hydrolase-like"/>
</dbReference>
<dbReference type="EMBL" id="BSFF01000003">
    <property type="protein sequence ID" value="GLK56512.1"/>
    <property type="molecule type" value="Genomic_DNA"/>
</dbReference>
<dbReference type="AlphaFoldDB" id="A0A9W6IVR2"/>
<sequence>MPLRPDQKAIALYDRYTHGDLDRRGFMERLALLAGSTAAAQALLGAMSNDYAQAQIVAPDDKRIVTETVSFPGPDGPVSGLLAKGRREAKRPTVIVIHENRGLNPHIQDVTRRLAVSGFLAYGVDLLSPLGGTPADEDAAREMIGKLDLDKTAATLAAALPVLAARPDSNGAVGAVGFCWGGGMANRLAAAAPDLKAAVAYYGQPLADDRVPQIKAALQLHYAGLDERINAGVPALQKALQANEKEFELYMYEGANHAFNNDANPARYERKAANLAWDRTIAFLESHLGAAVPPT</sequence>
<evidence type="ECO:0000313" key="4">
    <source>
        <dbReference type="EMBL" id="MBM7852303.1"/>
    </source>
</evidence>
<dbReference type="InterPro" id="IPR006311">
    <property type="entry name" value="TAT_signal"/>
</dbReference>
<gene>
    <name evidence="3" type="ORF">GCM10008170_25310</name>
    <name evidence="4" type="ORF">JOD31_002545</name>
</gene>
<dbReference type="Pfam" id="PF01738">
    <property type="entry name" value="DLH"/>
    <property type="match status" value="1"/>
</dbReference>
<keyword evidence="5" id="KW-1185">Reference proteome</keyword>
<evidence type="ECO:0000313" key="6">
    <source>
        <dbReference type="Proteomes" id="UP001143400"/>
    </source>
</evidence>
<feature type="domain" description="YqhI" evidence="2">
    <location>
        <begin position="6"/>
        <end position="31"/>
    </location>
</feature>
<name>A0A9W6IVR2_9HYPH</name>
<dbReference type="PANTHER" id="PTHR46623:SF6">
    <property type="entry name" value="ALPHA_BETA-HYDROLASES SUPERFAMILY PROTEIN"/>
    <property type="match status" value="1"/>
</dbReference>
<evidence type="ECO:0000313" key="3">
    <source>
        <dbReference type="EMBL" id="GLK56512.1"/>
    </source>
</evidence>
<dbReference type="SUPFAM" id="SSF53474">
    <property type="entry name" value="alpha/beta-Hydrolases"/>
    <property type="match status" value="1"/>
</dbReference>